<dbReference type="AlphaFoldDB" id="A0A7W4TJK8"/>
<name>A0A7W4TJK8_KINRA</name>
<accession>A0A7W4TJK8</accession>
<dbReference type="RefSeq" id="WP_183390498.1">
    <property type="nucleotide sequence ID" value="NZ_JACHVY010000001.1"/>
</dbReference>
<dbReference type="Proteomes" id="UP000533269">
    <property type="component" value="Unassembled WGS sequence"/>
</dbReference>
<dbReference type="Gene3D" id="1.20.120.450">
    <property type="entry name" value="dinb family like domain"/>
    <property type="match status" value="1"/>
</dbReference>
<comment type="caution">
    <text evidence="1">The sequence shown here is derived from an EMBL/GenBank/DDBJ whole genome shotgun (WGS) entry which is preliminary data.</text>
</comment>
<evidence type="ECO:0000313" key="1">
    <source>
        <dbReference type="EMBL" id="MBB2900104.1"/>
    </source>
</evidence>
<gene>
    <name evidence="1" type="ORF">FHR75_000892</name>
</gene>
<dbReference type="EMBL" id="JACHVY010000001">
    <property type="protein sequence ID" value="MBB2900104.1"/>
    <property type="molecule type" value="Genomic_DNA"/>
</dbReference>
<dbReference type="SUPFAM" id="SSF109854">
    <property type="entry name" value="DinB/YfiT-like putative metalloenzymes"/>
    <property type="match status" value="1"/>
</dbReference>
<sequence>MTLVPYTAGEKPSLVASLQRHREVVLWKLEDLDDEQLRRPVVGSGTTLLGTAKHLASVEYRWFCSAFGRPSDEIPAEAVAEDPQAHWRIHPWETTEGVLAYYERARTAADEALRELKVSERGTAPDGAVVTLRWALLHVIEETARHAGHLDVLRELVDGRTGDHRPAPSAVS</sequence>
<organism evidence="1 2">
    <name type="scientific">Kineococcus radiotolerans</name>
    <dbReference type="NCBI Taxonomy" id="131568"/>
    <lineage>
        <taxon>Bacteria</taxon>
        <taxon>Bacillati</taxon>
        <taxon>Actinomycetota</taxon>
        <taxon>Actinomycetes</taxon>
        <taxon>Kineosporiales</taxon>
        <taxon>Kineosporiaceae</taxon>
        <taxon>Kineococcus</taxon>
    </lineage>
</organism>
<reference evidence="1 2" key="1">
    <citation type="submission" date="2020-08" db="EMBL/GenBank/DDBJ databases">
        <title>The Agave Microbiome: Exploring the role of microbial communities in plant adaptations to desert environments.</title>
        <authorList>
            <person name="Partida-Martinez L.P."/>
        </authorList>
    </citation>
    <scope>NUCLEOTIDE SEQUENCE [LARGE SCALE GENOMIC DNA]</scope>
    <source>
        <strain evidence="1 2">AS2.23</strain>
    </source>
</reference>
<evidence type="ECO:0000313" key="2">
    <source>
        <dbReference type="Proteomes" id="UP000533269"/>
    </source>
</evidence>
<proteinExistence type="predicted"/>
<reference evidence="1 2" key="2">
    <citation type="submission" date="2020-08" db="EMBL/GenBank/DDBJ databases">
        <authorList>
            <person name="Partida-Martinez L."/>
            <person name="Huntemann M."/>
            <person name="Clum A."/>
            <person name="Wang J."/>
            <person name="Palaniappan K."/>
            <person name="Ritter S."/>
            <person name="Chen I.-M."/>
            <person name="Stamatis D."/>
            <person name="Reddy T."/>
            <person name="O'Malley R."/>
            <person name="Daum C."/>
            <person name="Shapiro N."/>
            <person name="Ivanova N."/>
            <person name="Kyrpides N."/>
            <person name="Woyke T."/>
        </authorList>
    </citation>
    <scope>NUCLEOTIDE SEQUENCE [LARGE SCALE GENOMIC DNA]</scope>
    <source>
        <strain evidence="1 2">AS2.23</strain>
    </source>
</reference>
<protein>
    <submittedName>
        <fullName evidence="1">Putative damage-inducible protein DinB</fullName>
    </submittedName>
</protein>
<dbReference type="InterPro" id="IPR034660">
    <property type="entry name" value="DinB/YfiT-like"/>
</dbReference>
<dbReference type="Pfam" id="PF04978">
    <property type="entry name" value="MST"/>
    <property type="match status" value="1"/>
</dbReference>
<dbReference type="InterPro" id="IPR007061">
    <property type="entry name" value="MST-like"/>
</dbReference>